<dbReference type="PANTHER" id="PTHR43353">
    <property type="entry name" value="SUCCINATE-SEMIALDEHYDE DEHYDROGENASE, MITOCHONDRIAL"/>
    <property type="match status" value="1"/>
</dbReference>
<gene>
    <name evidence="3" type="ORF">FW778_09650</name>
</gene>
<accession>A0A5J5IFX6</accession>
<dbReference type="InterPro" id="IPR044151">
    <property type="entry name" value="ALDH_KGSADH"/>
</dbReference>
<dbReference type="Pfam" id="PF00171">
    <property type="entry name" value="Aldedh"/>
    <property type="match status" value="1"/>
</dbReference>
<dbReference type="InterPro" id="IPR015590">
    <property type="entry name" value="Aldehyde_DH_dom"/>
</dbReference>
<dbReference type="InterPro" id="IPR050740">
    <property type="entry name" value="Aldehyde_DH_Superfamily"/>
</dbReference>
<evidence type="ECO:0000313" key="3">
    <source>
        <dbReference type="EMBL" id="KAA9039094.1"/>
    </source>
</evidence>
<sequence>MLVTKTPGTALTSINETMLNAFDAFNEYKKVLPEQKAIFLETIANEIEALGDTLINKASEETNLPAARLTGERARTTMQLRMFAAMVREGSWVEASIDTSIPDRYPVPKSDIRKMLIPLGPVIVFGASNFPFAYSTAGGDTASALAAGCSVVVKAHPAHAETSIMVYEAIKTSIKKCGMPSNVFQHVNDEGFETGKALVQHPATAAVGFTGSFSGGKALYDYAFERKNPIPVFSEMGSINPVIFFPDTLEKNSEELVKMYAGSVTLGMGQFCTNPGLMIAIESDALNIFLENLSEEVSKFIPSKMLHEGIQQAYIEKMEKALSQKGVTLIKKSTYQSNGIKTLPAIASVSGETFLKNPTLHEEVFGPYSLMVKCKDVNELKEVWQSVAGQLTTSLMGTDKDFNDHKELIEIAPAIAGRINFNNPPTGVEVCPSMVHGGPFPATTDSRYTAVGINGVKRWVRPICFQNCPEYLLPEELKNKNPRKIMRLINNQHSNGDVE</sequence>
<dbReference type="Gene3D" id="3.40.309.10">
    <property type="entry name" value="Aldehyde Dehydrogenase, Chain A, domain 2"/>
    <property type="match status" value="1"/>
</dbReference>
<reference evidence="3 4" key="1">
    <citation type="submission" date="2019-09" db="EMBL/GenBank/DDBJ databases">
        <title>Draft genome sequence of Ginsengibacter sp. BR5-29.</title>
        <authorList>
            <person name="Im W.-T."/>
        </authorList>
    </citation>
    <scope>NUCLEOTIDE SEQUENCE [LARGE SCALE GENOMIC DNA]</scope>
    <source>
        <strain evidence="3 4">BR5-29</strain>
    </source>
</reference>
<keyword evidence="1" id="KW-0560">Oxidoreductase</keyword>
<dbReference type="SUPFAM" id="SSF53720">
    <property type="entry name" value="ALDH-like"/>
    <property type="match status" value="1"/>
</dbReference>
<dbReference type="InterPro" id="IPR016162">
    <property type="entry name" value="Ald_DH_N"/>
</dbReference>
<dbReference type="CDD" id="cd07129">
    <property type="entry name" value="ALDH_KGSADH"/>
    <property type="match status" value="1"/>
</dbReference>
<dbReference type="InterPro" id="IPR016161">
    <property type="entry name" value="Ald_DH/histidinol_DH"/>
</dbReference>
<proteinExistence type="predicted"/>
<dbReference type="Proteomes" id="UP000326903">
    <property type="component" value="Unassembled WGS sequence"/>
</dbReference>
<dbReference type="InterPro" id="IPR016163">
    <property type="entry name" value="Ald_DH_C"/>
</dbReference>
<feature type="domain" description="Aldehyde dehydrogenase" evidence="2">
    <location>
        <begin position="10"/>
        <end position="429"/>
    </location>
</feature>
<protein>
    <submittedName>
        <fullName evidence="3">Aldehyde dehydrogenase (NADP(+))</fullName>
    </submittedName>
</protein>
<comment type="caution">
    <text evidence="3">The sequence shown here is derived from an EMBL/GenBank/DDBJ whole genome shotgun (WGS) entry which is preliminary data.</text>
</comment>
<keyword evidence="4" id="KW-1185">Reference proteome</keyword>
<dbReference type="RefSeq" id="WP_150414479.1">
    <property type="nucleotide sequence ID" value="NZ_VYQF01000002.1"/>
</dbReference>
<dbReference type="Gene3D" id="3.40.605.10">
    <property type="entry name" value="Aldehyde Dehydrogenase, Chain A, domain 1"/>
    <property type="match status" value="1"/>
</dbReference>
<evidence type="ECO:0000259" key="2">
    <source>
        <dbReference type="Pfam" id="PF00171"/>
    </source>
</evidence>
<organism evidence="3 4">
    <name type="scientific">Ginsengibacter hankyongi</name>
    <dbReference type="NCBI Taxonomy" id="2607284"/>
    <lineage>
        <taxon>Bacteria</taxon>
        <taxon>Pseudomonadati</taxon>
        <taxon>Bacteroidota</taxon>
        <taxon>Chitinophagia</taxon>
        <taxon>Chitinophagales</taxon>
        <taxon>Chitinophagaceae</taxon>
        <taxon>Ginsengibacter</taxon>
    </lineage>
</organism>
<evidence type="ECO:0000313" key="4">
    <source>
        <dbReference type="Proteomes" id="UP000326903"/>
    </source>
</evidence>
<dbReference type="PANTHER" id="PTHR43353:SF3">
    <property type="entry name" value="ALDEHYDE DEHYDROGENASE-RELATED"/>
    <property type="match status" value="1"/>
</dbReference>
<dbReference type="EMBL" id="VYQF01000002">
    <property type="protein sequence ID" value="KAA9039094.1"/>
    <property type="molecule type" value="Genomic_DNA"/>
</dbReference>
<dbReference type="GO" id="GO:0016620">
    <property type="term" value="F:oxidoreductase activity, acting on the aldehyde or oxo group of donors, NAD or NADP as acceptor"/>
    <property type="evidence" value="ECO:0007669"/>
    <property type="project" value="InterPro"/>
</dbReference>
<dbReference type="AlphaFoldDB" id="A0A5J5IFX6"/>
<name>A0A5J5IFX6_9BACT</name>
<evidence type="ECO:0000256" key="1">
    <source>
        <dbReference type="ARBA" id="ARBA00023002"/>
    </source>
</evidence>